<name>A0ABR9ZZ28_9FIRM</name>
<keyword evidence="6" id="KW-1185">Reference proteome</keyword>
<evidence type="ECO:0000256" key="1">
    <source>
        <dbReference type="SAM" id="Coils"/>
    </source>
</evidence>
<dbReference type="PROSITE" id="PS50887">
    <property type="entry name" value="GGDEF"/>
    <property type="match status" value="1"/>
</dbReference>
<gene>
    <name evidence="5" type="ORF">ISU02_21660</name>
</gene>
<dbReference type="Gene3D" id="3.30.70.270">
    <property type="match status" value="1"/>
</dbReference>
<evidence type="ECO:0000313" key="5">
    <source>
        <dbReference type="EMBL" id="MBF4695711.1"/>
    </source>
</evidence>
<reference evidence="5 6" key="1">
    <citation type="submission" date="2020-11" db="EMBL/GenBank/DDBJ databases">
        <title>Fusibacter basophilias sp. nov.</title>
        <authorList>
            <person name="Qiu D."/>
        </authorList>
    </citation>
    <scope>NUCLEOTIDE SEQUENCE [LARGE SCALE GENOMIC DNA]</scope>
    <source>
        <strain evidence="5 6">Q10-2</strain>
    </source>
</reference>
<sequence>MTSFMIPNYAEGSFNIIIIMIALFLLVIILMIYLLSYVRRCKNIEKTLIQKEHEFHNLLETLIASEDELKAQNEALVSQRNMLESQKNTLVEKQKTIEDYAFYDCLTHLPNRHTLKLDIQKLLMRSSQTVIKGALFFIDFDNFKHINDHYGHTFGDEMLVNISERLSTSVIDCGKVYRFGGDEFIVLTEDIYDYDTINYLAKKLYTDFEQPLYVRNHEFLMSFSMGIAIVPLHGSMYDEIIGSADMAMYSAKNAGKNQFAYYDENTKKKSTYISQLQEEFQNDVYNDALLIHYQPVYDIKTNGIQFIEAMLRWQSSLGNIPPSTFLAISKELNLMDHIHKFVFNEVCDLNNIVNNSDKPVYISFNLSSKELLAAIAIKDLENILNEKKTDPSTICLEISETIIENDFDAVFSQIMALRTVGFRIIIDDFGKEYLSLNYLKKLPIDFLKIDISFFYEHANDHSILKALIDIIHDLNIGVIIKGIESDTHLNYLEHFSYKYVQGYYYGYPVTKEKIISTILEEDIKIYHIRNK</sequence>
<dbReference type="SMART" id="SM00267">
    <property type="entry name" value="GGDEF"/>
    <property type="match status" value="1"/>
</dbReference>
<dbReference type="PROSITE" id="PS50883">
    <property type="entry name" value="EAL"/>
    <property type="match status" value="1"/>
</dbReference>
<dbReference type="Gene3D" id="3.20.20.450">
    <property type="entry name" value="EAL domain"/>
    <property type="match status" value="1"/>
</dbReference>
<dbReference type="CDD" id="cd01948">
    <property type="entry name" value="EAL"/>
    <property type="match status" value="1"/>
</dbReference>
<feature type="coiled-coil region" evidence="1">
    <location>
        <begin position="59"/>
        <end position="86"/>
    </location>
</feature>
<dbReference type="Pfam" id="PF00563">
    <property type="entry name" value="EAL"/>
    <property type="match status" value="1"/>
</dbReference>
<organism evidence="5 6">
    <name type="scientific">Fusibacter ferrireducens</name>
    <dbReference type="NCBI Taxonomy" id="2785058"/>
    <lineage>
        <taxon>Bacteria</taxon>
        <taxon>Bacillati</taxon>
        <taxon>Bacillota</taxon>
        <taxon>Clostridia</taxon>
        <taxon>Eubacteriales</taxon>
        <taxon>Eubacteriales Family XII. Incertae Sedis</taxon>
        <taxon>Fusibacter</taxon>
    </lineage>
</organism>
<dbReference type="NCBIfam" id="TIGR00254">
    <property type="entry name" value="GGDEF"/>
    <property type="match status" value="1"/>
</dbReference>
<evidence type="ECO:0000256" key="2">
    <source>
        <dbReference type="SAM" id="Phobius"/>
    </source>
</evidence>
<dbReference type="InterPro" id="IPR000160">
    <property type="entry name" value="GGDEF_dom"/>
</dbReference>
<evidence type="ECO:0000259" key="3">
    <source>
        <dbReference type="PROSITE" id="PS50883"/>
    </source>
</evidence>
<dbReference type="InterPro" id="IPR029787">
    <property type="entry name" value="Nucleotide_cyclase"/>
</dbReference>
<protein>
    <submittedName>
        <fullName evidence="5">EAL domain-containing protein</fullName>
    </submittedName>
</protein>
<dbReference type="SUPFAM" id="SSF55073">
    <property type="entry name" value="Nucleotide cyclase"/>
    <property type="match status" value="1"/>
</dbReference>
<feature type="transmembrane region" description="Helical" evidence="2">
    <location>
        <begin position="12"/>
        <end position="35"/>
    </location>
</feature>
<evidence type="ECO:0000259" key="4">
    <source>
        <dbReference type="PROSITE" id="PS50887"/>
    </source>
</evidence>
<comment type="caution">
    <text evidence="5">The sequence shown here is derived from an EMBL/GenBank/DDBJ whole genome shotgun (WGS) entry which is preliminary data.</text>
</comment>
<dbReference type="CDD" id="cd01949">
    <property type="entry name" value="GGDEF"/>
    <property type="match status" value="1"/>
</dbReference>
<dbReference type="RefSeq" id="WP_194703950.1">
    <property type="nucleotide sequence ID" value="NZ_JADKNH010000019.1"/>
</dbReference>
<dbReference type="PANTHER" id="PTHR44757:SF2">
    <property type="entry name" value="BIOFILM ARCHITECTURE MAINTENANCE PROTEIN MBAA"/>
    <property type="match status" value="1"/>
</dbReference>
<dbReference type="Proteomes" id="UP000614200">
    <property type="component" value="Unassembled WGS sequence"/>
</dbReference>
<dbReference type="EMBL" id="JADKNH010000019">
    <property type="protein sequence ID" value="MBF4695711.1"/>
    <property type="molecule type" value="Genomic_DNA"/>
</dbReference>
<keyword evidence="2" id="KW-1133">Transmembrane helix</keyword>
<feature type="domain" description="GGDEF" evidence="4">
    <location>
        <begin position="131"/>
        <end position="264"/>
    </location>
</feature>
<accession>A0ABR9ZZ28</accession>
<dbReference type="InterPro" id="IPR001633">
    <property type="entry name" value="EAL_dom"/>
</dbReference>
<dbReference type="InterPro" id="IPR035919">
    <property type="entry name" value="EAL_sf"/>
</dbReference>
<dbReference type="InterPro" id="IPR043128">
    <property type="entry name" value="Rev_trsase/Diguanyl_cyclase"/>
</dbReference>
<keyword evidence="2" id="KW-0812">Transmembrane</keyword>
<feature type="domain" description="EAL" evidence="3">
    <location>
        <begin position="273"/>
        <end position="522"/>
    </location>
</feature>
<evidence type="ECO:0000313" key="6">
    <source>
        <dbReference type="Proteomes" id="UP000614200"/>
    </source>
</evidence>
<dbReference type="PANTHER" id="PTHR44757">
    <property type="entry name" value="DIGUANYLATE CYCLASE DGCP"/>
    <property type="match status" value="1"/>
</dbReference>
<keyword evidence="2" id="KW-0472">Membrane</keyword>
<proteinExistence type="predicted"/>
<dbReference type="SMART" id="SM00052">
    <property type="entry name" value="EAL"/>
    <property type="match status" value="1"/>
</dbReference>
<dbReference type="Pfam" id="PF00990">
    <property type="entry name" value="GGDEF"/>
    <property type="match status" value="1"/>
</dbReference>
<dbReference type="SUPFAM" id="SSF141868">
    <property type="entry name" value="EAL domain-like"/>
    <property type="match status" value="1"/>
</dbReference>
<keyword evidence="1" id="KW-0175">Coiled coil</keyword>
<dbReference type="InterPro" id="IPR052155">
    <property type="entry name" value="Biofilm_reg_signaling"/>
</dbReference>